<evidence type="ECO:0000259" key="1">
    <source>
        <dbReference type="PROSITE" id="PS51819"/>
    </source>
</evidence>
<dbReference type="RefSeq" id="WP_097586807.1">
    <property type="nucleotide sequence ID" value="NZ_NWTC01000006.1"/>
</dbReference>
<sequence length="128" mass="13814">MSIAHVALWTRDIERIAAFWVEFLGADAGAVYESRRRPGFRSCFLTVGAGPSIEVMEGPWLEPHDGATVERAGYAHVALSLGSGKAVDDMAARAEQRGLLVSGARWTGDGLYEAVIRDPDGNLIEITI</sequence>
<proteinExistence type="predicted"/>
<dbReference type="SUPFAM" id="SSF54593">
    <property type="entry name" value="Glyoxalase/Bleomycin resistance protein/Dihydroxybiphenyl dioxygenase"/>
    <property type="match status" value="1"/>
</dbReference>
<evidence type="ECO:0000313" key="2">
    <source>
        <dbReference type="EMBL" id="PDT48270.1"/>
    </source>
</evidence>
<reference evidence="2 3" key="1">
    <citation type="submission" date="2017-09" db="EMBL/GenBank/DDBJ databases">
        <title>Comparative genomics of rhizobia isolated from Phaseolus vulgaris in China.</title>
        <authorList>
            <person name="Tong W."/>
        </authorList>
    </citation>
    <scope>NUCLEOTIDE SEQUENCE [LARGE SCALE GENOMIC DNA]</scope>
    <source>
        <strain evidence="2 3">PCH1</strain>
    </source>
</reference>
<dbReference type="PANTHER" id="PTHR36113:SF1">
    <property type="entry name" value="GLYOXALASE_BLEOMYCIN RESISTANCE PROTEIN_DIOXYGENASE"/>
    <property type="match status" value="1"/>
</dbReference>
<dbReference type="EMBL" id="NWTC01000006">
    <property type="protein sequence ID" value="PDT48270.1"/>
    <property type="molecule type" value="Genomic_DNA"/>
</dbReference>
<dbReference type="AlphaFoldDB" id="A0A2A6M144"/>
<dbReference type="Gene3D" id="3.10.180.10">
    <property type="entry name" value="2,3-Dihydroxybiphenyl 1,2-Dioxygenase, domain 1"/>
    <property type="match status" value="1"/>
</dbReference>
<organism evidence="2 3">
    <name type="scientific">Rhizobium fredii</name>
    <name type="common">Sinorhizobium fredii</name>
    <dbReference type="NCBI Taxonomy" id="380"/>
    <lineage>
        <taxon>Bacteria</taxon>
        <taxon>Pseudomonadati</taxon>
        <taxon>Pseudomonadota</taxon>
        <taxon>Alphaproteobacteria</taxon>
        <taxon>Hyphomicrobiales</taxon>
        <taxon>Rhizobiaceae</taxon>
        <taxon>Sinorhizobium/Ensifer group</taxon>
        <taxon>Sinorhizobium</taxon>
    </lineage>
</organism>
<dbReference type="InterPro" id="IPR051332">
    <property type="entry name" value="Fosfomycin_Res_Enzymes"/>
</dbReference>
<dbReference type="InterPro" id="IPR029068">
    <property type="entry name" value="Glyas_Bleomycin-R_OHBP_Dase"/>
</dbReference>
<protein>
    <submittedName>
        <fullName evidence="2">Glyoxalase/bleomycin resistance/extradiol dioxygenase family protein</fullName>
    </submittedName>
</protein>
<dbReference type="PANTHER" id="PTHR36113">
    <property type="entry name" value="LYASE, PUTATIVE-RELATED-RELATED"/>
    <property type="match status" value="1"/>
</dbReference>
<dbReference type="PROSITE" id="PS51819">
    <property type="entry name" value="VOC"/>
    <property type="match status" value="1"/>
</dbReference>
<feature type="domain" description="VOC" evidence="1">
    <location>
        <begin position="2"/>
        <end position="128"/>
    </location>
</feature>
<evidence type="ECO:0000313" key="3">
    <source>
        <dbReference type="Proteomes" id="UP000220353"/>
    </source>
</evidence>
<dbReference type="InterPro" id="IPR004360">
    <property type="entry name" value="Glyas_Fos-R_dOase_dom"/>
</dbReference>
<keyword evidence="2" id="KW-0223">Dioxygenase</keyword>
<dbReference type="Proteomes" id="UP000220353">
    <property type="component" value="Unassembled WGS sequence"/>
</dbReference>
<comment type="caution">
    <text evidence="2">The sequence shown here is derived from an EMBL/GenBank/DDBJ whole genome shotgun (WGS) entry which is preliminary data.</text>
</comment>
<accession>A0A2A6M144</accession>
<keyword evidence="2" id="KW-0560">Oxidoreductase</keyword>
<gene>
    <name evidence="2" type="ORF">CO661_10440</name>
</gene>
<dbReference type="Pfam" id="PF00903">
    <property type="entry name" value="Glyoxalase"/>
    <property type="match status" value="1"/>
</dbReference>
<dbReference type="InterPro" id="IPR037523">
    <property type="entry name" value="VOC_core"/>
</dbReference>
<dbReference type="GO" id="GO:0051213">
    <property type="term" value="F:dioxygenase activity"/>
    <property type="evidence" value="ECO:0007669"/>
    <property type="project" value="UniProtKB-KW"/>
</dbReference>
<name>A0A2A6M144_RHIFR</name>